<name>A0A183G5V8_HELPZ</name>
<dbReference type="AlphaFoldDB" id="A0A183G5V8"/>
<proteinExistence type="inferred from homology"/>
<dbReference type="GO" id="GO:0006120">
    <property type="term" value="P:mitochondrial electron transport, NADH to ubiquinone"/>
    <property type="evidence" value="ECO:0007669"/>
    <property type="project" value="InterPro"/>
</dbReference>
<sequence length="187" mass="21441">MALTNDLKLPNDDELTVPQEITLSTPWLKAVAPYMAKHCEQEINEFMLRRKELQDPRATLREGAVVTACGVKFLQMLKKTCAQETEKLANCVDQSSARLFMSKCHDDQKVLDACIEEKLHVTRPKMGYFSKLHVYDSKNPAPGTLFVIFFSVVFEDYIAHCTNEQISVHPFSFFLFFFRFTGCSKIT</sequence>
<dbReference type="OrthoDB" id="276296at2759"/>
<evidence type="ECO:0000256" key="9">
    <source>
        <dbReference type="ARBA" id="ARBA00023157"/>
    </source>
</evidence>
<evidence type="ECO:0000256" key="6">
    <source>
        <dbReference type="ARBA" id="ARBA00022737"/>
    </source>
</evidence>
<evidence type="ECO:0000256" key="1">
    <source>
        <dbReference type="ARBA" id="ARBA00003195"/>
    </source>
</evidence>
<evidence type="ECO:0000313" key="12">
    <source>
        <dbReference type="WBParaSite" id="HPBE_0001705201-mRNA-1"/>
    </source>
</evidence>
<accession>A0A3P8EG80</accession>
<evidence type="ECO:0000256" key="2">
    <source>
        <dbReference type="ARBA" id="ARBA00004173"/>
    </source>
</evidence>
<comment type="function">
    <text evidence="1">Accessory subunit of the mitochondrial membrane respiratory chain NADH dehydrogenase (Complex I), that is believed not to be involved in catalysis. Complex I functions in the transfer of electrons from NADH to the respiratory chain. The immediate electron acceptor for the enzyme is believed to be ubiquinone.</text>
</comment>
<protein>
    <submittedName>
        <fullName evidence="12">COX assembly mitochondrial protein</fullName>
    </submittedName>
</protein>
<evidence type="ECO:0000313" key="10">
    <source>
        <dbReference type="EMBL" id="VDP07803.1"/>
    </source>
</evidence>
<reference evidence="12" key="2">
    <citation type="submission" date="2019-09" db="UniProtKB">
        <authorList>
            <consortium name="WormBaseParasite"/>
        </authorList>
    </citation>
    <scope>IDENTIFICATION</scope>
</reference>
<accession>A0A183G5V8</accession>
<evidence type="ECO:0000256" key="8">
    <source>
        <dbReference type="ARBA" id="ARBA00023128"/>
    </source>
</evidence>
<dbReference type="PANTHER" id="PTHR13344">
    <property type="entry name" value="NADH-UBIQUINONE OXIDOREDUCTASE"/>
    <property type="match status" value="1"/>
</dbReference>
<keyword evidence="6" id="KW-0677">Repeat</keyword>
<keyword evidence="8" id="KW-0496">Mitochondrion</keyword>
<reference evidence="10 11" key="1">
    <citation type="submission" date="2018-11" db="EMBL/GenBank/DDBJ databases">
        <authorList>
            <consortium name="Pathogen Informatics"/>
        </authorList>
    </citation>
    <scope>NUCLEOTIDE SEQUENCE [LARGE SCALE GENOMIC DNA]</scope>
</reference>
<keyword evidence="9" id="KW-1015">Disulfide bond</keyword>
<evidence type="ECO:0000256" key="4">
    <source>
        <dbReference type="ARBA" id="ARBA00022448"/>
    </source>
</evidence>
<keyword evidence="4" id="KW-0813">Transport</keyword>
<dbReference type="InterPro" id="IPR016680">
    <property type="entry name" value="NDUFA8"/>
</dbReference>
<dbReference type="EMBL" id="UZAH01029773">
    <property type="protein sequence ID" value="VDP07803.1"/>
    <property type="molecule type" value="Genomic_DNA"/>
</dbReference>
<keyword evidence="7" id="KW-0249">Electron transport</keyword>
<dbReference type="GO" id="GO:0005739">
    <property type="term" value="C:mitochondrion"/>
    <property type="evidence" value="ECO:0007669"/>
    <property type="project" value="UniProtKB-SubCell"/>
</dbReference>
<dbReference type="WBParaSite" id="HPBE_0001705201-mRNA-1">
    <property type="protein sequence ID" value="HPBE_0001705201-mRNA-1"/>
    <property type="gene ID" value="HPBE_0001705201"/>
</dbReference>
<comment type="subcellular location">
    <subcellularLocation>
        <location evidence="2">Mitochondrion</location>
    </subcellularLocation>
</comment>
<comment type="similarity">
    <text evidence="3">Belongs to the complex I NDUFA8 subunit family.</text>
</comment>
<evidence type="ECO:0000256" key="7">
    <source>
        <dbReference type="ARBA" id="ARBA00022982"/>
    </source>
</evidence>
<evidence type="ECO:0000256" key="5">
    <source>
        <dbReference type="ARBA" id="ARBA00022660"/>
    </source>
</evidence>
<organism evidence="11 12">
    <name type="scientific">Heligmosomoides polygyrus</name>
    <name type="common">Parasitic roundworm</name>
    <dbReference type="NCBI Taxonomy" id="6339"/>
    <lineage>
        <taxon>Eukaryota</taxon>
        <taxon>Metazoa</taxon>
        <taxon>Ecdysozoa</taxon>
        <taxon>Nematoda</taxon>
        <taxon>Chromadorea</taxon>
        <taxon>Rhabditida</taxon>
        <taxon>Rhabditina</taxon>
        <taxon>Rhabditomorpha</taxon>
        <taxon>Strongyloidea</taxon>
        <taxon>Heligmosomidae</taxon>
        <taxon>Heligmosomoides</taxon>
    </lineage>
</organism>
<keyword evidence="11" id="KW-1185">Reference proteome</keyword>
<gene>
    <name evidence="10" type="ORF">HPBE_LOCUS17051</name>
</gene>
<dbReference type="PANTHER" id="PTHR13344:SF0">
    <property type="entry name" value="NADH DEHYDROGENASE [UBIQUINONE] 1 ALPHA SUBCOMPLEX SUBUNIT 8"/>
    <property type="match status" value="1"/>
</dbReference>
<evidence type="ECO:0000313" key="11">
    <source>
        <dbReference type="Proteomes" id="UP000050761"/>
    </source>
</evidence>
<evidence type="ECO:0000256" key="3">
    <source>
        <dbReference type="ARBA" id="ARBA00010705"/>
    </source>
</evidence>
<keyword evidence="5" id="KW-0679">Respiratory chain</keyword>
<dbReference type="Proteomes" id="UP000050761">
    <property type="component" value="Unassembled WGS sequence"/>
</dbReference>